<protein>
    <recommendedName>
        <fullName evidence="3 9">Geranylgeranyl transferase type-2 subunit alpha</fullName>
        <ecNumber evidence="2 9">2.5.1.60</ecNumber>
    </recommendedName>
    <alternativeName>
        <fullName evidence="7 9">Geranylgeranyl transferase type II subunit alpha</fullName>
    </alternativeName>
</protein>
<evidence type="ECO:0000256" key="2">
    <source>
        <dbReference type="ARBA" id="ARBA00012656"/>
    </source>
</evidence>
<sequence>MSASKSEADEEIVELNMPRPRSISRKPEDRTRESPGDESTTPKRNRRESDAVQMQKESVAADHEALSNLTREVHSAANVPALEDAPETLEEEATQESESASRQEPTQQPKQVRTDSETIPSGINMLDMENDEATPDQEFRSQSIRLDPDSTIRQADPAAHMSAMPAFSMGIGQQESRDTATMAQNRFGATLGEENLSASMGNPTNDHQYHFHRGSRGISPPPGFEDSTIPSYQDSSEIPSYQNVVSQPPGLPVPPPALSSDLMSILPESERPAMTDKFMNAHIARHGTSSLSPLALLAPDHADTLPEYVLTGTAFDDSGVNRGRNRQERFILNSEEAREVAKVEAELIAVRKIEEQEALEAIQAMEGLASEMPFDLDQLAAIHASGDSPSDYYSSDEMAQFQRLASEPGDVENDEMTTNDHESELLQMMAQYVRRSPTMEDDTMGDEPDIDELENMLRDRLITQNARSPQYVEPQFNEAHGPNSAVMTSTESEVREILQKVAQIAPPNTGDENISPAQNNFSSATSRSGVDVEALRDAAIERKEHNSDELTTQEVSSAHAGAGYGGGHGVKRINLDADAYAAQQARNAKKADLYIDLSHQINLLRQAEDYSRDSFDLTTKLLMINPEYYTIWNYRREIMLNGLFVESDEMGKQELLNTELKRLQGILQDYPKVYWIWNHRKWCLSQCPWPDWSRELLLVTKMLEQDARNFHVWEYRRYVVSQIERAEESSKAEREFEYTTAAINSNFSNFSAWHNRTKLVPKLLNNIDDEAERNARRQEILLTELELIKGAIYTDPDDQSVWLYHRWLLNPDSAHQDLHPLAPTTTEEHVGHLTNELQMIDELMEEEPDNIWCTYAKVHYALSLQRLTEEPHSPEQSAKLKNLMTVLENTDTLREGRYRDWHKSVFSVPVSQPSKVSEDVRSQFTIFNDLKAKPEWSDLALHGDGRITGIHTTSKATPCVVIAGWQSMQDFTETHPDASIVVANIRNGGGIDYSQISKLE</sequence>
<dbReference type="PANTHER" id="PTHR11129">
    <property type="entry name" value="PROTEIN FARNESYLTRANSFERASE ALPHA SUBUNIT/RAB GERANYLGERANYL TRANSFERASE ALPHA SUBUNIT"/>
    <property type="match status" value="1"/>
</dbReference>
<feature type="compositionally biased region" description="Polar residues" evidence="10">
    <location>
        <begin position="228"/>
        <end position="243"/>
    </location>
</feature>
<comment type="catalytic activity">
    <reaction evidence="8 9">
        <text>geranylgeranyl diphosphate + L-cysteinyl-[protein] = S-geranylgeranyl-L-cysteinyl-[protein] + diphosphate</text>
        <dbReference type="Rhea" id="RHEA:21240"/>
        <dbReference type="Rhea" id="RHEA-COMP:10131"/>
        <dbReference type="Rhea" id="RHEA-COMP:11537"/>
        <dbReference type="ChEBI" id="CHEBI:29950"/>
        <dbReference type="ChEBI" id="CHEBI:33019"/>
        <dbReference type="ChEBI" id="CHEBI:57533"/>
        <dbReference type="ChEBI" id="CHEBI:86021"/>
        <dbReference type="EC" id="2.5.1.60"/>
    </reaction>
</comment>
<evidence type="ECO:0000313" key="11">
    <source>
        <dbReference type="EMBL" id="CCG81338.1"/>
    </source>
</evidence>
<feature type="region of interest" description="Disordered" evidence="10">
    <location>
        <begin position="1"/>
        <end position="144"/>
    </location>
</feature>
<dbReference type="Proteomes" id="UP000013776">
    <property type="component" value="Unassembled WGS sequence"/>
</dbReference>
<gene>
    <name evidence="11" type="ORF">TAPDE_001158</name>
</gene>
<evidence type="ECO:0000256" key="1">
    <source>
        <dbReference type="ARBA" id="ARBA00006734"/>
    </source>
</evidence>
<dbReference type="eggNOG" id="KOG0529">
    <property type="taxonomic scope" value="Eukaryota"/>
</dbReference>
<dbReference type="FunFam" id="1.25.40.120:FF:000035">
    <property type="entry name" value="Geranylgeranyl transferase type-2 subunit alpha"/>
    <property type="match status" value="1"/>
</dbReference>
<keyword evidence="6" id="KW-0677">Repeat</keyword>
<feature type="compositionally biased region" description="Basic and acidic residues" evidence="10">
    <location>
        <begin position="25"/>
        <end position="35"/>
    </location>
</feature>
<dbReference type="EMBL" id="CAHR02000036">
    <property type="protein sequence ID" value="CCG81338.1"/>
    <property type="molecule type" value="Genomic_DNA"/>
</dbReference>
<feature type="region of interest" description="Disordered" evidence="10">
    <location>
        <begin position="209"/>
        <end position="257"/>
    </location>
</feature>
<dbReference type="Gene3D" id="1.25.40.120">
    <property type="entry name" value="Protein prenylyltransferase"/>
    <property type="match status" value="1"/>
</dbReference>
<proteinExistence type="inferred from homology"/>
<feature type="compositionally biased region" description="Polar residues" evidence="10">
    <location>
        <begin position="510"/>
        <end position="528"/>
    </location>
</feature>
<dbReference type="STRING" id="1097556.R4XAK8"/>
<dbReference type="GO" id="GO:0005968">
    <property type="term" value="C:Rab-protein geranylgeranyltransferase complex"/>
    <property type="evidence" value="ECO:0007669"/>
    <property type="project" value="TreeGrafter"/>
</dbReference>
<evidence type="ECO:0000256" key="3">
    <source>
        <dbReference type="ARBA" id="ARBA00014772"/>
    </source>
</evidence>
<keyword evidence="12" id="KW-1185">Reference proteome</keyword>
<dbReference type="GO" id="GO:0097354">
    <property type="term" value="P:prenylation"/>
    <property type="evidence" value="ECO:0007669"/>
    <property type="project" value="UniProtKB-UniRule"/>
</dbReference>
<name>R4XAK8_TAPDE</name>
<evidence type="ECO:0000256" key="7">
    <source>
        <dbReference type="ARBA" id="ARBA00031267"/>
    </source>
</evidence>
<reference evidence="11 12" key="1">
    <citation type="journal article" date="2013" name="MBio">
        <title>Genome sequencing of the plant pathogen Taphrina deformans, the causal agent of peach leaf curl.</title>
        <authorList>
            <person name="Cisse O.H."/>
            <person name="Almeida J.M.G.C.F."/>
            <person name="Fonseca A."/>
            <person name="Kumar A.A."/>
            <person name="Salojaervi J."/>
            <person name="Overmyer K."/>
            <person name="Hauser P.M."/>
            <person name="Pagni M."/>
        </authorList>
    </citation>
    <scope>NUCLEOTIDE SEQUENCE [LARGE SCALE GENOMIC DNA]</scope>
    <source>
        <strain evidence="12">PYCC 5710 / ATCC 11124 / CBS 356.35 / IMI 108563 / JCM 9778 / NBRC 8474</strain>
    </source>
</reference>
<dbReference type="PANTHER" id="PTHR11129:SF2">
    <property type="entry name" value="GERANYLGERANYL TRANSFERASE TYPE-2 SUBUNIT ALPHA"/>
    <property type="match status" value="1"/>
</dbReference>
<evidence type="ECO:0000256" key="4">
    <source>
        <dbReference type="ARBA" id="ARBA00022602"/>
    </source>
</evidence>
<evidence type="ECO:0000256" key="6">
    <source>
        <dbReference type="ARBA" id="ARBA00022737"/>
    </source>
</evidence>
<feature type="region of interest" description="Disordered" evidence="10">
    <location>
        <begin position="508"/>
        <end position="528"/>
    </location>
</feature>
<dbReference type="EC" id="2.5.1.60" evidence="2 9"/>
<dbReference type="SUPFAM" id="SSF48439">
    <property type="entry name" value="Protein prenylyltransferase"/>
    <property type="match status" value="1"/>
</dbReference>
<feature type="compositionally biased region" description="Acidic residues" evidence="10">
    <location>
        <begin position="84"/>
        <end position="95"/>
    </location>
</feature>
<dbReference type="OrthoDB" id="1658at2759"/>
<evidence type="ECO:0000256" key="5">
    <source>
        <dbReference type="ARBA" id="ARBA00022679"/>
    </source>
</evidence>
<evidence type="ECO:0000256" key="10">
    <source>
        <dbReference type="SAM" id="MobiDB-lite"/>
    </source>
</evidence>
<dbReference type="Pfam" id="PF01239">
    <property type="entry name" value="PPTA"/>
    <property type="match status" value="5"/>
</dbReference>
<keyword evidence="4 9" id="KW-0637">Prenyltransferase</keyword>
<comment type="caution">
    <text evidence="11">The sequence shown here is derived from an EMBL/GenBank/DDBJ whole genome shotgun (WGS) entry which is preliminary data.</text>
</comment>
<comment type="function">
    <text evidence="9">Catalyzes the transfer of a geranyl-geranyl moiety from geranyl-geranyl pyrophosphate to cysteines occuring in specific C-terminal amino acid sequences.</text>
</comment>
<evidence type="ECO:0000256" key="8">
    <source>
        <dbReference type="ARBA" id="ARBA00047658"/>
    </source>
</evidence>
<feature type="compositionally biased region" description="Polar residues" evidence="10">
    <location>
        <begin position="105"/>
        <end position="121"/>
    </location>
</feature>
<dbReference type="AlphaFoldDB" id="R4XAK8"/>
<evidence type="ECO:0000256" key="9">
    <source>
        <dbReference type="RuleBase" id="RU367120"/>
    </source>
</evidence>
<dbReference type="GO" id="GO:0004663">
    <property type="term" value="F:Rab geranylgeranyltransferase activity"/>
    <property type="evidence" value="ECO:0007669"/>
    <property type="project" value="UniProtKB-UniRule"/>
</dbReference>
<comment type="similarity">
    <text evidence="1 9">Belongs to the protein prenyltransferase subunit alpha family.</text>
</comment>
<keyword evidence="5 9" id="KW-0808">Transferase</keyword>
<organism evidence="11 12">
    <name type="scientific">Taphrina deformans (strain PYCC 5710 / ATCC 11124 / CBS 356.35 / IMI 108563 / JCM 9778 / NBRC 8474)</name>
    <name type="common">Peach leaf curl fungus</name>
    <name type="synonym">Lalaria deformans</name>
    <dbReference type="NCBI Taxonomy" id="1097556"/>
    <lineage>
        <taxon>Eukaryota</taxon>
        <taxon>Fungi</taxon>
        <taxon>Dikarya</taxon>
        <taxon>Ascomycota</taxon>
        <taxon>Taphrinomycotina</taxon>
        <taxon>Taphrinomycetes</taxon>
        <taxon>Taphrinales</taxon>
        <taxon>Taphrinaceae</taxon>
        <taxon>Taphrina</taxon>
    </lineage>
</organism>
<dbReference type="InterPro" id="IPR002088">
    <property type="entry name" value="Prenyl_trans_a"/>
</dbReference>
<dbReference type="VEuPathDB" id="FungiDB:TAPDE_001158"/>
<dbReference type="PROSITE" id="PS51147">
    <property type="entry name" value="PFTA"/>
    <property type="match status" value="5"/>
</dbReference>
<accession>R4XAK8</accession>
<evidence type="ECO:0000313" key="12">
    <source>
        <dbReference type="Proteomes" id="UP000013776"/>
    </source>
</evidence>